<comment type="caution">
    <text evidence="2">The sequence shown here is derived from an EMBL/GenBank/DDBJ whole genome shotgun (WGS) entry which is preliminary data.</text>
</comment>
<feature type="transmembrane region" description="Helical" evidence="1">
    <location>
        <begin position="114"/>
        <end position="133"/>
    </location>
</feature>
<feature type="transmembrane region" description="Helical" evidence="1">
    <location>
        <begin position="139"/>
        <end position="157"/>
    </location>
</feature>
<keyword evidence="1" id="KW-0472">Membrane</keyword>
<feature type="transmembrane region" description="Helical" evidence="1">
    <location>
        <begin position="23"/>
        <end position="49"/>
    </location>
</feature>
<organism evidence="2 3">
    <name type="scientific">Neptunitalea chrysea</name>
    <dbReference type="NCBI Taxonomy" id="1647581"/>
    <lineage>
        <taxon>Bacteria</taxon>
        <taxon>Pseudomonadati</taxon>
        <taxon>Bacteroidota</taxon>
        <taxon>Flavobacteriia</taxon>
        <taxon>Flavobacteriales</taxon>
        <taxon>Flavobacteriaceae</taxon>
        <taxon>Neptunitalea</taxon>
    </lineage>
</organism>
<name>A0A9W6B6S7_9FLAO</name>
<reference evidence="2" key="1">
    <citation type="submission" date="2022-07" db="EMBL/GenBank/DDBJ databases">
        <title>Taxonomy of Novel Oxalotrophic and Methylotrophic Bacteria.</title>
        <authorList>
            <person name="Sahin N."/>
            <person name="Tani A."/>
        </authorList>
    </citation>
    <scope>NUCLEOTIDE SEQUENCE</scope>
    <source>
        <strain evidence="2">AM327</strain>
    </source>
</reference>
<gene>
    <name evidence="2" type="ORF">NBRC110019_26460</name>
</gene>
<dbReference type="RefSeq" id="WP_281755691.1">
    <property type="nucleotide sequence ID" value="NZ_BRVP01000020.1"/>
</dbReference>
<dbReference type="EMBL" id="BRVP01000020">
    <property type="protein sequence ID" value="GLB53605.1"/>
    <property type="molecule type" value="Genomic_DNA"/>
</dbReference>
<keyword evidence="1" id="KW-0812">Transmembrane</keyword>
<dbReference type="AlphaFoldDB" id="A0A9W6B6S7"/>
<keyword evidence="3" id="KW-1185">Reference proteome</keyword>
<keyword evidence="1" id="KW-1133">Transmembrane helix</keyword>
<proteinExistence type="predicted"/>
<feature type="transmembrane region" description="Helical" evidence="1">
    <location>
        <begin position="188"/>
        <end position="206"/>
    </location>
</feature>
<accession>A0A9W6B6S7</accession>
<feature type="transmembrane region" description="Helical" evidence="1">
    <location>
        <begin position="164"/>
        <end position="182"/>
    </location>
</feature>
<dbReference type="Proteomes" id="UP001143545">
    <property type="component" value="Unassembled WGS sequence"/>
</dbReference>
<evidence type="ECO:0000256" key="1">
    <source>
        <dbReference type="SAM" id="Phobius"/>
    </source>
</evidence>
<evidence type="ECO:0000313" key="2">
    <source>
        <dbReference type="EMBL" id="GLB53605.1"/>
    </source>
</evidence>
<sequence length="211" mass="23746">MDAKNYLDDITQIKQMMNKSSRFISLSGLSGVMAGIYALIGAFVAHYYIEQYLEKLVTNEVSRNSRPMHLEIEFKLLVIAALIMLAAIVTGVILTSIKAKKNNAKMWDASSRRLLINFAFPLITGGLFCLILIQRNYISLIAPTMLIFYGLACINASKFTIGDIKYLGVINVITGIICSQYIGYGIYFWAFGFGVMHIVYGTIMYLKYDRK</sequence>
<evidence type="ECO:0000313" key="3">
    <source>
        <dbReference type="Proteomes" id="UP001143545"/>
    </source>
</evidence>
<feature type="transmembrane region" description="Helical" evidence="1">
    <location>
        <begin position="74"/>
        <end position="94"/>
    </location>
</feature>
<protein>
    <submittedName>
        <fullName evidence="2">Uncharacterized protein</fullName>
    </submittedName>
</protein>